<proteinExistence type="predicted"/>
<feature type="signal peptide" evidence="1">
    <location>
        <begin position="1"/>
        <end position="20"/>
    </location>
</feature>
<organism evidence="2 3">
    <name type="scientific">Uliginosibacterium flavum</name>
    <dbReference type="NCBI Taxonomy" id="1396831"/>
    <lineage>
        <taxon>Bacteria</taxon>
        <taxon>Pseudomonadati</taxon>
        <taxon>Pseudomonadota</taxon>
        <taxon>Betaproteobacteria</taxon>
        <taxon>Rhodocyclales</taxon>
        <taxon>Zoogloeaceae</taxon>
        <taxon>Uliginosibacterium</taxon>
    </lineage>
</organism>
<dbReference type="EMBL" id="JBEWZI010000011">
    <property type="protein sequence ID" value="MET7014832.1"/>
    <property type="molecule type" value="Genomic_DNA"/>
</dbReference>
<name>A0ABV2TP78_9RHOO</name>
<keyword evidence="1" id="KW-0732">Signal</keyword>
<sequence>MQAKKFVLLAALCAPQLVQAQEPALPETPKVVADPLFKKLARAPELKEESSGKWEGSFGLGLTMRRGSSNSTEGSLSLDAVREMRDSRLLANAIAVRSAENGERSGDTANADFRGERNISEHMFGFAGAGAERDMLQDLSLRGSLSSGVGVHWLNTEALTLNVYGGLAYSWERYRNEPDARGFEGVLGSELRYELSPTSRITHRMVVYPDSVGGGTRYAMQGDLTTRINSHFGLQVAVLQKYREKVRAENSHADTVLFTGITTAF</sequence>
<dbReference type="InterPro" id="IPR007433">
    <property type="entry name" value="DUF481"/>
</dbReference>
<comment type="caution">
    <text evidence="2">The sequence shown here is derived from an EMBL/GenBank/DDBJ whole genome shotgun (WGS) entry which is preliminary data.</text>
</comment>
<evidence type="ECO:0000313" key="2">
    <source>
        <dbReference type="EMBL" id="MET7014832.1"/>
    </source>
</evidence>
<gene>
    <name evidence="2" type="ORF">ABXR19_11585</name>
</gene>
<accession>A0ABV2TP78</accession>
<dbReference type="Pfam" id="PF04338">
    <property type="entry name" value="DUF481"/>
    <property type="match status" value="1"/>
</dbReference>
<dbReference type="RefSeq" id="WP_354601292.1">
    <property type="nucleotide sequence ID" value="NZ_JBEWZI010000011.1"/>
</dbReference>
<reference evidence="2 3" key="1">
    <citation type="submission" date="2024-07" db="EMBL/GenBank/DDBJ databases">
        <title>Uliginosibacterium flavum JJ3220;KACC:17644.</title>
        <authorList>
            <person name="Kim M.K."/>
        </authorList>
    </citation>
    <scope>NUCLEOTIDE SEQUENCE [LARGE SCALE GENOMIC DNA]</scope>
    <source>
        <strain evidence="2 3">KACC:17644</strain>
    </source>
</reference>
<protein>
    <submittedName>
        <fullName evidence="2">DUF481 domain-containing protein</fullName>
    </submittedName>
</protein>
<keyword evidence="3" id="KW-1185">Reference proteome</keyword>
<evidence type="ECO:0000313" key="3">
    <source>
        <dbReference type="Proteomes" id="UP001549691"/>
    </source>
</evidence>
<dbReference type="Proteomes" id="UP001549691">
    <property type="component" value="Unassembled WGS sequence"/>
</dbReference>
<evidence type="ECO:0000256" key="1">
    <source>
        <dbReference type="SAM" id="SignalP"/>
    </source>
</evidence>
<feature type="chain" id="PRO_5047065294" evidence="1">
    <location>
        <begin position="21"/>
        <end position="265"/>
    </location>
</feature>